<keyword evidence="2" id="KW-0238">DNA-binding</keyword>
<dbReference type="AlphaFoldDB" id="A0A8J2YYT0"/>
<dbReference type="GO" id="GO:0043200">
    <property type="term" value="P:response to amino acid"/>
    <property type="evidence" value="ECO:0007669"/>
    <property type="project" value="TreeGrafter"/>
</dbReference>
<feature type="domain" description="HTH asnC-type" evidence="4">
    <location>
        <begin position="1"/>
        <end position="67"/>
    </location>
</feature>
<keyword evidence="6" id="KW-1185">Reference proteome</keyword>
<dbReference type="PRINTS" id="PR00033">
    <property type="entry name" value="HTHASNC"/>
</dbReference>
<evidence type="ECO:0000313" key="6">
    <source>
        <dbReference type="Proteomes" id="UP000646365"/>
    </source>
</evidence>
<accession>A0A8J2YYT0</accession>
<evidence type="ECO:0000256" key="3">
    <source>
        <dbReference type="ARBA" id="ARBA00023163"/>
    </source>
</evidence>
<dbReference type="EMBL" id="BMJQ01000018">
    <property type="protein sequence ID" value="GGF42270.1"/>
    <property type="molecule type" value="Genomic_DNA"/>
</dbReference>
<evidence type="ECO:0000256" key="2">
    <source>
        <dbReference type="ARBA" id="ARBA00023125"/>
    </source>
</evidence>
<comment type="caution">
    <text evidence="5">The sequence shown here is derived from an EMBL/GenBank/DDBJ whole genome shotgun (WGS) entry which is preliminary data.</text>
</comment>
<organism evidence="5 6">
    <name type="scientific">Aliidongia dinghuensis</name>
    <dbReference type="NCBI Taxonomy" id="1867774"/>
    <lineage>
        <taxon>Bacteria</taxon>
        <taxon>Pseudomonadati</taxon>
        <taxon>Pseudomonadota</taxon>
        <taxon>Alphaproteobacteria</taxon>
        <taxon>Rhodospirillales</taxon>
        <taxon>Dongiaceae</taxon>
        <taxon>Aliidongia</taxon>
    </lineage>
</organism>
<dbReference type="SUPFAM" id="SSF54909">
    <property type="entry name" value="Dimeric alpha+beta barrel"/>
    <property type="match status" value="1"/>
</dbReference>
<dbReference type="Pfam" id="PF13404">
    <property type="entry name" value="HTH_AsnC-type"/>
    <property type="match status" value="1"/>
</dbReference>
<dbReference type="Proteomes" id="UP000646365">
    <property type="component" value="Unassembled WGS sequence"/>
</dbReference>
<dbReference type="PANTHER" id="PTHR30154:SF34">
    <property type="entry name" value="TRANSCRIPTIONAL REGULATOR AZLB"/>
    <property type="match status" value="1"/>
</dbReference>
<reference evidence="5" key="2">
    <citation type="submission" date="2020-09" db="EMBL/GenBank/DDBJ databases">
        <authorList>
            <person name="Sun Q."/>
            <person name="Zhou Y."/>
        </authorList>
    </citation>
    <scope>NUCLEOTIDE SEQUENCE</scope>
    <source>
        <strain evidence="5">CGMCC 1.15725</strain>
    </source>
</reference>
<evidence type="ECO:0000256" key="1">
    <source>
        <dbReference type="ARBA" id="ARBA00023015"/>
    </source>
</evidence>
<dbReference type="InterPro" id="IPR011008">
    <property type="entry name" value="Dimeric_a/b-barrel"/>
</dbReference>
<dbReference type="InterPro" id="IPR019888">
    <property type="entry name" value="Tscrpt_reg_AsnC-like"/>
</dbReference>
<dbReference type="PROSITE" id="PS50956">
    <property type="entry name" value="HTH_ASNC_2"/>
    <property type="match status" value="1"/>
</dbReference>
<evidence type="ECO:0000259" key="4">
    <source>
        <dbReference type="PROSITE" id="PS50956"/>
    </source>
</evidence>
<dbReference type="PANTHER" id="PTHR30154">
    <property type="entry name" value="LEUCINE-RESPONSIVE REGULATORY PROTEIN"/>
    <property type="match status" value="1"/>
</dbReference>
<dbReference type="Gene3D" id="3.30.70.920">
    <property type="match status" value="1"/>
</dbReference>
<sequence>MDDLDHRLIAELRVNARSTIPTLAKLLGVARGTVQTRMDRLIANGTIAGFTVRLKEHASADQIRGVMMIELEGRNLKGAVAALRKNPGFAAVHTTNGLWDLIAEIEVPNMSEFNRLVTGIRVMEGIAKSETHLFLGPA</sequence>
<keyword evidence="3" id="KW-0804">Transcription</keyword>
<dbReference type="Pfam" id="PF01037">
    <property type="entry name" value="AsnC_trans_reg"/>
    <property type="match status" value="1"/>
</dbReference>
<proteinExistence type="predicted"/>
<name>A0A8J2YYT0_9PROT</name>
<dbReference type="InterPro" id="IPR000485">
    <property type="entry name" value="AsnC-type_HTH_dom"/>
</dbReference>
<dbReference type="GO" id="GO:0043565">
    <property type="term" value="F:sequence-specific DNA binding"/>
    <property type="evidence" value="ECO:0007669"/>
    <property type="project" value="InterPro"/>
</dbReference>
<dbReference type="RefSeq" id="WP_189051458.1">
    <property type="nucleotide sequence ID" value="NZ_BMJQ01000018.1"/>
</dbReference>
<dbReference type="InterPro" id="IPR036388">
    <property type="entry name" value="WH-like_DNA-bd_sf"/>
</dbReference>
<dbReference type="Gene3D" id="1.10.10.10">
    <property type="entry name" value="Winged helix-like DNA-binding domain superfamily/Winged helix DNA-binding domain"/>
    <property type="match status" value="1"/>
</dbReference>
<reference evidence="5" key="1">
    <citation type="journal article" date="2014" name="Int. J. Syst. Evol. Microbiol.">
        <title>Complete genome sequence of Corynebacterium casei LMG S-19264T (=DSM 44701T), isolated from a smear-ripened cheese.</title>
        <authorList>
            <consortium name="US DOE Joint Genome Institute (JGI-PGF)"/>
            <person name="Walter F."/>
            <person name="Albersmeier A."/>
            <person name="Kalinowski J."/>
            <person name="Ruckert C."/>
        </authorList>
    </citation>
    <scope>NUCLEOTIDE SEQUENCE</scope>
    <source>
        <strain evidence="5">CGMCC 1.15725</strain>
    </source>
</reference>
<dbReference type="InterPro" id="IPR019887">
    <property type="entry name" value="Tscrpt_reg_AsnC/Lrp_C"/>
</dbReference>
<dbReference type="SUPFAM" id="SSF46785">
    <property type="entry name" value="Winged helix' DNA-binding domain"/>
    <property type="match status" value="1"/>
</dbReference>
<dbReference type="SMART" id="SM00344">
    <property type="entry name" value="HTH_ASNC"/>
    <property type="match status" value="1"/>
</dbReference>
<keyword evidence="1" id="KW-0805">Transcription regulation</keyword>
<dbReference type="GO" id="GO:0005829">
    <property type="term" value="C:cytosol"/>
    <property type="evidence" value="ECO:0007669"/>
    <property type="project" value="TreeGrafter"/>
</dbReference>
<protein>
    <submittedName>
        <fullName evidence="5">AsnC family transcriptional regulator</fullName>
    </submittedName>
</protein>
<evidence type="ECO:0000313" key="5">
    <source>
        <dbReference type="EMBL" id="GGF42270.1"/>
    </source>
</evidence>
<gene>
    <name evidence="5" type="ORF">GCM10011611_55880</name>
</gene>
<dbReference type="InterPro" id="IPR036390">
    <property type="entry name" value="WH_DNA-bd_sf"/>
</dbReference>